<evidence type="ECO:0000256" key="2">
    <source>
        <dbReference type="ARBA" id="ARBA00022801"/>
    </source>
</evidence>
<evidence type="ECO:0000256" key="1">
    <source>
        <dbReference type="ARBA" id="ARBA00006768"/>
    </source>
</evidence>
<feature type="domain" description="Glycoside hydrolase family 65 central catalytic" evidence="10">
    <location>
        <begin position="309"/>
        <end position="522"/>
    </location>
</feature>
<organism evidence="11">
    <name type="scientific">Culex pipiens</name>
    <name type="common">House mosquito</name>
    <dbReference type="NCBI Taxonomy" id="7175"/>
    <lineage>
        <taxon>Eukaryota</taxon>
        <taxon>Metazoa</taxon>
        <taxon>Ecdysozoa</taxon>
        <taxon>Arthropoda</taxon>
        <taxon>Hexapoda</taxon>
        <taxon>Insecta</taxon>
        <taxon>Pterygota</taxon>
        <taxon>Neoptera</taxon>
        <taxon>Endopterygota</taxon>
        <taxon>Diptera</taxon>
        <taxon>Nematocera</taxon>
        <taxon>Culicoidea</taxon>
        <taxon>Culicidae</taxon>
        <taxon>Culicinae</taxon>
        <taxon>Culicini</taxon>
        <taxon>Culex</taxon>
        <taxon>Culex</taxon>
    </lineage>
</organism>
<evidence type="ECO:0000256" key="7">
    <source>
        <dbReference type="ARBA" id="ARBA00071505"/>
    </source>
</evidence>
<dbReference type="PANTHER" id="PTHR11051:SF8">
    <property type="entry name" value="PROTEIN-GLUCOSYLGALACTOSYLHYDROXYLYSINE GLUCOSIDASE"/>
    <property type="match status" value="1"/>
</dbReference>
<reference evidence="11" key="1">
    <citation type="submission" date="2021-05" db="EMBL/GenBank/DDBJ databases">
        <authorList>
            <person name="Alioto T."/>
            <person name="Alioto T."/>
            <person name="Gomez Garrido J."/>
        </authorList>
    </citation>
    <scope>NUCLEOTIDE SEQUENCE</scope>
</reference>
<comment type="similarity">
    <text evidence="1">Belongs to the glycosyl hydrolase 65 family.</text>
</comment>
<evidence type="ECO:0000259" key="10">
    <source>
        <dbReference type="Pfam" id="PF03632"/>
    </source>
</evidence>
<comment type="catalytic activity">
    <reaction evidence="4">
        <text>(5R)-5-O-[alpha-D-glucosyl-(1-&gt;2)-beta-D-galactosyl]-5-hydroxy-L-lysyl-[collagen] + H2O = (5R)-5-O-(beta-D-galactosyl)-5-hydroxy-L-lysyl-[collagen] + D-glucose</text>
        <dbReference type="Rhea" id="RHEA:11068"/>
        <dbReference type="Rhea" id="RHEA-COMP:12753"/>
        <dbReference type="Rhea" id="RHEA-COMP:12754"/>
        <dbReference type="ChEBI" id="CHEBI:4167"/>
        <dbReference type="ChEBI" id="CHEBI:15377"/>
        <dbReference type="ChEBI" id="CHEBI:133443"/>
        <dbReference type="ChEBI" id="CHEBI:133452"/>
        <dbReference type="EC" id="3.2.1.107"/>
    </reaction>
</comment>
<evidence type="ECO:0000256" key="5">
    <source>
        <dbReference type="ARBA" id="ARBA00053339"/>
    </source>
</evidence>
<dbReference type="InterPro" id="IPR012341">
    <property type="entry name" value="6hp_glycosidase-like_sf"/>
</dbReference>
<dbReference type="InterPro" id="IPR005195">
    <property type="entry name" value="Glyco_hydro_65_M"/>
</dbReference>
<dbReference type="FunFam" id="1.50.10.10:FF:000023">
    <property type="entry name" value="Protein-glucosylgalactosylhydroxylysine glucosidase"/>
    <property type="match status" value="1"/>
</dbReference>
<protein>
    <recommendedName>
        <fullName evidence="7">Protein-glucosylgalactosylhydroxylysine glucosidase</fullName>
        <ecNumber evidence="6">3.2.1.107</ecNumber>
    </recommendedName>
    <alternativeName>
        <fullName evidence="8">Acid trehalase-like protein 1</fullName>
    </alternativeName>
</protein>
<dbReference type="Pfam" id="PF03632">
    <property type="entry name" value="Glyco_hydro_65m"/>
    <property type="match status" value="1"/>
</dbReference>
<dbReference type="EC" id="3.2.1.107" evidence="6"/>
<feature type="transmembrane region" description="Helical" evidence="9">
    <location>
        <begin position="734"/>
        <end position="755"/>
    </location>
</feature>
<evidence type="ECO:0000256" key="3">
    <source>
        <dbReference type="ARBA" id="ARBA00023295"/>
    </source>
</evidence>
<keyword evidence="3" id="KW-0326">Glycosidase</keyword>
<dbReference type="GO" id="GO:0047402">
    <property type="term" value="F:protein-glucosylgalactosylhydroxylysine glucosidase activity"/>
    <property type="evidence" value="ECO:0007669"/>
    <property type="project" value="UniProtKB-EC"/>
</dbReference>
<dbReference type="AlphaFoldDB" id="A0A8D8A3Y9"/>
<dbReference type="EMBL" id="HBUE01009879">
    <property type="protein sequence ID" value="CAG6447756.1"/>
    <property type="molecule type" value="Transcribed_RNA"/>
</dbReference>
<dbReference type="InterPro" id="IPR008928">
    <property type="entry name" value="6-hairpin_glycosidase_sf"/>
</dbReference>
<evidence type="ECO:0000256" key="4">
    <source>
        <dbReference type="ARBA" id="ARBA00051415"/>
    </source>
</evidence>
<dbReference type="Gene3D" id="1.50.10.10">
    <property type="match status" value="1"/>
</dbReference>
<evidence type="ECO:0000256" key="6">
    <source>
        <dbReference type="ARBA" id="ARBA00066430"/>
    </source>
</evidence>
<keyword evidence="9" id="KW-0812">Transmembrane</keyword>
<keyword evidence="9" id="KW-0472">Membrane</keyword>
<dbReference type="SUPFAM" id="SSF48208">
    <property type="entry name" value="Six-hairpin glycosidases"/>
    <property type="match status" value="1"/>
</dbReference>
<evidence type="ECO:0000313" key="11">
    <source>
        <dbReference type="EMBL" id="CAG6447756.1"/>
    </source>
</evidence>
<dbReference type="PANTHER" id="PTHR11051">
    <property type="entry name" value="GLYCOSYL HYDROLASE-RELATED"/>
    <property type="match status" value="1"/>
</dbReference>
<comment type="function">
    <text evidence="5">Catalyzes the hydrolysis of glucose from the disaccharide unit linked to hydroxylysine residues of collagen and collagen-like proteins.</text>
</comment>
<keyword evidence="9" id="KW-1133">Transmembrane helix</keyword>
<name>A0A8D8A3Y9_CULPI</name>
<sequence length="758" mass="84689">MTSITYFRPQGNPMVLISLNLSFKTFDLFYSLPVPSLRPTLANGNLGFVAYGDSVHMNGVFNGAGPLSHRARIPNFANVQLQACAESFLVTTGCTYQLDMQKGMFRTIYNGPASEYYVVHDVYPSRYLHKTIVNRVRIQRLSSQAVIQVPIARMTTGSSSDVTFGDPRRRDIDGVAYYVLTGKTNTLEDGRYQSSGHDICIIYPELPSQLILNLDKTAQEFSFYTSFTNVELEGISEITSSTLEKTQHEVRMLEMWEKYGITVDGNAGLDRVLKASAFYLSSSLLSYMNVRTSGYPFYGISPSGLGHGGAESSNYKGHSLWDTEMWMFPTVLLVDPNNARHILHYRTFVSKAAADRAKDKEFEGWQFPWESAYTGAEVTPEDRETFSQYQHHITADIAYAARMYFYATHNLNWMQSEGCRLAYETAKFWKSRAEYNEETDLYEIHRIGGPDESSYNVSNNAFTNVVAAHNLLFGEFAGCLCKQTIDSSAAERQKMAEIGLGMTLSYDEEQNFTPQHDGYVKGTSISQADTILLGYPLEYSSFDKSTKSQNLEAYTHVTREDSPSMTWAMYAINHLDVDRVEQAFAMFAKSYQPYLQPPYNVWTVDGQENFLSGAGAFLQAVVNGYAGVRIRHDMLAITKPRVLPNTNRLFIPQINYMASKFSLEITLNGATIGFTMGNLPLTVIADGVQQEPCASCSYSFKNQLVLHPTSSPDLNGCTLRETIIGIKVADQGDGALATSANVFVLVVASILALLYQRV</sequence>
<evidence type="ECO:0000256" key="8">
    <source>
        <dbReference type="ARBA" id="ARBA00079982"/>
    </source>
</evidence>
<accession>A0A8D8A3Y9</accession>
<dbReference type="GO" id="GO:0005975">
    <property type="term" value="P:carbohydrate metabolic process"/>
    <property type="evidence" value="ECO:0007669"/>
    <property type="project" value="InterPro"/>
</dbReference>
<proteinExistence type="inferred from homology"/>
<evidence type="ECO:0000256" key="9">
    <source>
        <dbReference type="SAM" id="Phobius"/>
    </source>
</evidence>
<keyword evidence="2" id="KW-0378">Hydrolase</keyword>